<dbReference type="Proteomes" id="UP001464891">
    <property type="component" value="Unassembled WGS sequence"/>
</dbReference>
<keyword evidence="4" id="KW-1185">Reference proteome</keyword>
<protein>
    <submittedName>
        <fullName evidence="3">Uncharacterized protein</fullName>
    </submittedName>
</protein>
<name>A0ABV0JEV7_9CYAN</name>
<evidence type="ECO:0000313" key="3">
    <source>
        <dbReference type="EMBL" id="MEP0820323.1"/>
    </source>
</evidence>
<dbReference type="EMBL" id="JAMPKM010000025">
    <property type="protein sequence ID" value="MEP0820323.1"/>
    <property type="molecule type" value="Genomic_DNA"/>
</dbReference>
<gene>
    <name evidence="3" type="ORF">NC998_24800</name>
</gene>
<comment type="caution">
    <text evidence="3">The sequence shown here is derived from an EMBL/GenBank/DDBJ whole genome shotgun (WGS) entry which is preliminary data.</text>
</comment>
<feature type="compositionally biased region" description="Low complexity" evidence="2">
    <location>
        <begin position="1"/>
        <end position="21"/>
    </location>
</feature>
<reference evidence="3 4" key="1">
    <citation type="submission" date="2022-04" db="EMBL/GenBank/DDBJ databases">
        <title>Positive selection, recombination, and allopatry shape intraspecific diversity of widespread and dominant cyanobacteria.</title>
        <authorList>
            <person name="Wei J."/>
            <person name="Shu W."/>
            <person name="Hu C."/>
        </authorList>
    </citation>
    <scope>NUCLEOTIDE SEQUENCE [LARGE SCALE GENOMIC DNA]</scope>
    <source>
        <strain evidence="3 4">GB2-A4</strain>
    </source>
</reference>
<proteinExistence type="predicted"/>
<organism evidence="3 4">
    <name type="scientific">Trichocoleus desertorum GB2-A4</name>
    <dbReference type="NCBI Taxonomy" id="2933944"/>
    <lineage>
        <taxon>Bacteria</taxon>
        <taxon>Bacillati</taxon>
        <taxon>Cyanobacteriota</taxon>
        <taxon>Cyanophyceae</taxon>
        <taxon>Leptolyngbyales</taxon>
        <taxon>Trichocoleusaceae</taxon>
        <taxon>Trichocoleus</taxon>
    </lineage>
</organism>
<evidence type="ECO:0000313" key="4">
    <source>
        <dbReference type="Proteomes" id="UP001464891"/>
    </source>
</evidence>
<evidence type="ECO:0000256" key="2">
    <source>
        <dbReference type="SAM" id="MobiDB-lite"/>
    </source>
</evidence>
<feature type="coiled-coil region" evidence="1">
    <location>
        <begin position="122"/>
        <end position="194"/>
    </location>
</feature>
<sequence length="200" mass="22492">MENVTTHVRSHPSSTPSRTSTAQSARYTAQQIADEHSVKEVTIRTRWFNWLLEVAPEPLLRDKSGFTELARSLFSDFAQRVKTEGMQSKDWVIDAKSRYSEEWASAGVIEGELLPPEVGGALATLQTKIGSLQQRGQELTERLQRLNEQAAATSTDSSQGEINLYRARGAVRGMERFEIEVTAELETYNKLRQQFLETGS</sequence>
<feature type="region of interest" description="Disordered" evidence="2">
    <location>
        <begin position="1"/>
        <end position="22"/>
    </location>
</feature>
<accession>A0ABV0JEV7</accession>
<evidence type="ECO:0000256" key="1">
    <source>
        <dbReference type="SAM" id="Coils"/>
    </source>
</evidence>
<dbReference type="RefSeq" id="WP_190442508.1">
    <property type="nucleotide sequence ID" value="NZ_JAMPKM010000025.1"/>
</dbReference>
<keyword evidence="1" id="KW-0175">Coiled coil</keyword>